<dbReference type="RefSeq" id="WP_103067550.1">
    <property type="nucleotide sequence ID" value="NZ_AZRL01000022.1"/>
</dbReference>
<protein>
    <submittedName>
        <fullName evidence="2">MarR family transcriptional regulator</fullName>
    </submittedName>
</protein>
<accession>A0A2K1NWK0</accession>
<dbReference type="GO" id="GO:0003700">
    <property type="term" value="F:DNA-binding transcription factor activity"/>
    <property type="evidence" value="ECO:0007669"/>
    <property type="project" value="InterPro"/>
</dbReference>
<evidence type="ECO:0000313" key="2">
    <source>
        <dbReference type="EMBL" id="PNR94920.1"/>
    </source>
</evidence>
<dbReference type="SMART" id="SM00347">
    <property type="entry name" value="HTH_MARR"/>
    <property type="match status" value="1"/>
</dbReference>
<dbReference type="SUPFAM" id="SSF46785">
    <property type="entry name" value="Winged helix' DNA-binding domain"/>
    <property type="match status" value="1"/>
</dbReference>
<dbReference type="Proteomes" id="UP000236434">
    <property type="component" value="Unassembled WGS sequence"/>
</dbReference>
<dbReference type="PANTHER" id="PTHR33164:SF102">
    <property type="entry name" value="TRANSCRIPTIONAL REGULATORY PROTEIN"/>
    <property type="match status" value="1"/>
</dbReference>
<feature type="domain" description="HTH marR-type" evidence="1">
    <location>
        <begin position="6"/>
        <end position="140"/>
    </location>
</feature>
<gene>
    <name evidence="2" type="ORF">X929_08495</name>
</gene>
<name>A0A2K1NWK0_9BACT</name>
<dbReference type="InterPro" id="IPR036390">
    <property type="entry name" value="WH_DNA-bd_sf"/>
</dbReference>
<dbReference type="Pfam" id="PF01047">
    <property type="entry name" value="MarR"/>
    <property type="match status" value="1"/>
</dbReference>
<organism evidence="2 3">
    <name type="scientific">Petrotoga olearia DSM 13574</name>
    <dbReference type="NCBI Taxonomy" id="1122955"/>
    <lineage>
        <taxon>Bacteria</taxon>
        <taxon>Thermotogati</taxon>
        <taxon>Thermotogota</taxon>
        <taxon>Thermotogae</taxon>
        <taxon>Petrotogales</taxon>
        <taxon>Petrotogaceae</taxon>
        <taxon>Petrotoga</taxon>
    </lineage>
</organism>
<comment type="caution">
    <text evidence="2">The sequence shown here is derived from an EMBL/GenBank/DDBJ whole genome shotgun (WGS) entry which is preliminary data.</text>
</comment>
<evidence type="ECO:0000259" key="1">
    <source>
        <dbReference type="PROSITE" id="PS50995"/>
    </source>
</evidence>
<reference evidence="2 3" key="1">
    <citation type="submission" date="2013-12" db="EMBL/GenBank/DDBJ databases">
        <title>Comparative genomics of Petrotoga isolates.</title>
        <authorList>
            <person name="Nesbo C.L."/>
            <person name="Charchuk R."/>
            <person name="Chow K."/>
        </authorList>
    </citation>
    <scope>NUCLEOTIDE SEQUENCE [LARGE SCALE GENOMIC DNA]</scope>
    <source>
        <strain evidence="2 3">DSM 13574</strain>
    </source>
</reference>
<dbReference type="InterPro" id="IPR036388">
    <property type="entry name" value="WH-like_DNA-bd_sf"/>
</dbReference>
<dbReference type="Gene3D" id="1.10.10.10">
    <property type="entry name" value="Winged helix-like DNA-binding domain superfamily/Winged helix DNA-binding domain"/>
    <property type="match status" value="1"/>
</dbReference>
<sequence>MENNPSIQMEKLIREICSKVKSEGRLVLKEFNISPAQFDVLQTVYFKGPKMLSDISKRLGITKSTTTGLIRRLEVAGYLVREKSKKDKRVYVVKITQEGSNIIENVIKNRVKLMEKVYEKLGKKETSIEILKEINMILNEKRGEI</sequence>
<dbReference type="PRINTS" id="PR00598">
    <property type="entry name" value="HTHMARR"/>
</dbReference>
<dbReference type="GO" id="GO:0006950">
    <property type="term" value="P:response to stress"/>
    <property type="evidence" value="ECO:0007669"/>
    <property type="project" value="TreeGrafter"/>
</dbReference>
<proteinExistence type="predicted"/>
<dbReference type="AlphaFoldDB" id="A0A2K1NWK0"/>
<evidence type="ECO:0000313" key="3">
    <source>
        <dbReference type="Proteomes" id="UP000236434"/>
    </source>
</evidence>
<dbReference type="PROSITE" id="PS50995">
    <property type="entry name" value="HTH_MARR_2"/>
    <property type="match status" value="1"/>
</dbReference>
<dbReference type="InterPro" id="IPR000835">
    <property type="entry name" value="HTH_MarR-typ"/>
</dbReference>
<dbReference type="InterPro" id="IPR039422">
    <property type="entry name" value="MarR/SlyA-like"/>
</dbReference>
<dbReference type="OrthoDB" id="9790052at2"/>
<dbReference type="EMBL" id="AZRL01000022">
    <property type="protein sequence ID" value="PNR94920.1"/>
    <property type="molecule type" value="Genomic_DNA"/>
</dbReference>
<dbReference type="PANTHER" id="PTHR33164">
    <property type="entry name" value="TRANSCRIPTIONAL REGULATOR, MARR FAMILY"/>
    <property type="match status" value="1"/>
</dbReference>